<accession>A0AAW2EBM9</accession>
<keyword evidence="2" id="KW-1185">Reference proteome</keyword>
<reference evidence="1 2" key="1">
    <citation type="submission" date="2023-03" db="EMBL/GenBank/DDBJ databases">
        <title>High recombination rates correlate with genetic variation in Cardiocondyla obscurior ants.</title>
        <authorList>
            <person name="Errbii M."/>
        </authorList>
    </citation>
    <scope>NUCLEOTIDE SEQUENCE [LARGE SCALE GENOMIC DNA]</scope>
    <source>
        <strain evidence="1">Alpha-2009</strain>
        <tissue evidence="1">Whole body</tissue>
    </source>
</reference>
<comment type="caution">
    <text evidence="1">The sequence shown here is derived from an EMBL/GenBank/DDBJ whole genome shotgun (WGS) entry which is preliminary data.</text>
</comment>
<sequence length="61" mass="7058">MNGINQEMSNVWSSRRIKLRLYAIVAEFPEVTECVLDFRQTLYNPSLHFHGYAQLPGLTSD</sequence>
<proteinExistence type="predicted"/>
<dbReference type="AlphaFoldDB" id="A0AAW2EBM9"/>
<gene>
    <name evidence="1" type="ORF">PUN28_020058</name>
</gene>
<evidence type="ECO:0000313" key="1">
    <source>
        <dbReference type="EMBL" id="KAL0099217.1"/>
    </source>
</evidence>
<protein>
    <submittedName>
        <fullName evidence="1">Uncharacterized protein</fullName>
    </submittedName>
</protein>
<name>A0AAW2EBM9_9HYME</name>
<organism evidence="1 2">
    <name type="scientific">Cardiocondyla obscurior</name>
    <dbReference type="NCBI Taxonomy" id="286306"/>
    <lineage>
        <taxon>Eukaryota</taxon>
        <taxon>Metazoa</taxon>
        <taxon>Ecdysozoa</taxon>
        <taxon>Arthropoda</taxon>
        <taxon>Hexapoda</taxon>
        <taxon>Insecta</taxon>
        <taxon>Pterygota</taxon>
        <taxon>Neoptera</taxon>
        <taxon>Endopterygota</taxon>
        <taxon>Hymenoptera</taxon>
        <taxon>Apocrita</taxon>
        <taxon>Aculeata</taxon>
        <taxon>Formicoidea</taxon>
        <taxon>Formicidae</taxon>
        <taxon>Myrmicinae</taxon>
        <taxon>Cardiocondyla</taxon>
    </lineage>
</organism>
<dbReference type="Proteomes" id="UP001430953">
    <property type="component" value="Unassembled WGS sequence"/>
</dbReference>
<evidence type="ECO:0000313" key="2">
    <source>
        <dbReference type="Proteomes" id="UP001430953"/>
    </source>
</evidence>
<dbReference type="EMBL" id="JADYXP020000028">
    <property type="protein sequence ID" value="KAL0099217.1"/>
    <property type="molecule type" value="Genomic_DNA"/>
</dbReference>